<dbReference type="EMBL" id="PIOC01000017">
    <property type="protein sequence ID" value="RDW18387.1"/>
    <property type="molecule type" value="Genomic_DNA"/>
</dbReference>
<comment type="subcellular location">
    <subcellularLocation>
        <location evidence="1">Cell membrane</location>
        <topology evidence="1">Multi-pass membrane protein</topology>
    </subcellularLocation>
</comment>
<accession>A0A3D8PS44</accession>
<dbReference type="InterPro" id="IPR036259">
    <property type="entry name" value="MFS_trans_sf"/>
</dbReference>
<dbReference type="InterPro" id="IPR020846">
    <property type="entry name" value="MFS_dom"/>
</dbReference>
<organism evidence="8 9">
    <name type="scientific">Oceanobacillus arenosus</name>
    <dbReference type="NCBI Taxonomy" id="1229153"/>
    <lineage>
        <taxon>Bacteria</taxon>
        <taxon>Bacillati</taxon>
        <taxon>Bacillota</taxon>
        <taxon>Bacilli</taxon>
        <taxon>Bacillales</taxon>
        <taxon>Bacillaceae</taxon>
        <taxon>Oceanobacillus</taxon>
    </lineage>
</organism>
<feature type="transmembrane region" description="Helical" evidence="6">
    <location>
        <begin position="344"/>
        <end position="367"/>
    </location>
</feature>
<dbReference type="Gene3D" id="1.20.1250.20">
    <property type="entry name" value="MFS general substrate transporter like domains"/>
    <property type="match status" value="1"/>
</dbReference>
<feature type="transmembrane region" description="Helical" evidence="6">
    <location>
        <begin position="20"/>
        <end position="43"/>
    </location>
</feature>
<dbReference type="AlphaFoldDB" id="A0A3D8PS44"/>
<feature type="transmembrane region" description="Helical" evidence="6">
    <location>
        <begin position="321"/>
        <end position="338"/>
    </location>
</feature>
<keyword evidence="2" id="KW-0813">Transport</keyword>
<dbReference type="PANTHER" id="PTHR23508">
    <property type="entry name" value="CARBOXYLIC ACID TRANSPORTER PROTEIN HOMOLOG"/>
    <property type="match status" value="1"/>
</dbReference>
<feature type="transmembrane region" description="Helical" evidence="6">
    <location>
        <begin position="111"/>
        <end position="133"/>
    </location>
</feature>
<evidence type="ECO:0000313" key="8">
    <source>
        <dbReference type="EMBL" id="RDW18387.1"/>
    </source>
</evidence>
<comment type="caution">
    <text evidence="8">The sequence shown here is derived from an EMBL/GenBank/DDBJ whole genome shotgun (WGS) entry which is preliminary data.</text>
</comment>
<evidence type="ECO:0000256" key="6">
    <source>
        <dbReference type="SAM" id="Phobius"/>
    </source>
</evidence>
<keyword evidence="3 6" id="KW-0812">Transmembrane</keyword>
<reference evidence="9" key="1">
    <citation type="submission" date="2017-11" db="EMBL/GenBank/DDBJ databases">
        <authorList>
            <person name="Zhu W."/>
        </authorList>
    </citation>
    <scope>NUCLEOTIDE SEQUENCE [LARGE SCALE GENOMIC DNA]</scope>
    <source>
        <strain evidence="9">CAU 1183</strain>
    </source>
</reference>
<dbReference type="InterPro" id="IPR011701">
    <property type="entry name" value="MFS"/>
</dbReference>
<feature type="transmembrane region" description="Helical" evidence="6">
    <location>
        <begin position="55"/>
        <end position="76"/>
    </location>
</feature>
<feature type="transmembrane region" description="Helical" evidence="6">
    <location>
        <begin position="379"/>
        <end position="404"/>
    </location>
</feature>
<keyword evidence="5 6" id="KW-0472">Membrane</keyword>
<evidence type="ECO:0000259" key="7">
    <source>
        <dbReference type="PROSITE" id="PS50850"/>
    </source>
</evidence>
<feature type="transmembrane region" description="Helical" evidence="6">
    <location>
        <begin position="410"/>
        <end position="429"/>
    </location>
</feature>
<feature type="domain" description="Major facilitator superfamily (MFS) profile" evidence="7">
    <location>
        <begin position="22"/>
        <end position="434"/>
    </location>
</feature>
<keyword evidence="4 6" id="KW-1133">Transmembrane helix</keyword>
<dbReference type="PROSITE" id="PS50850">
    <property type="entry name" value="MFS"/>
    <property type="match status" value="1"/>
</dbReference>
<dbReference type="PANTHER" id="PTHR23508:SF10">
    <property type="entry name" value="CARBOXYLIC ACID TRANSPORTER PROTEIN HOMOLOG"/>
    <property type="match status" value="1"/>
</dbReference>
<sequence>MRTIQTSQVLANSKFNKFHLLVFLWCFYAIAFDGFDVALYGIGLPLMMEDYNITIVEAGAISSYSVIGTMAGTFLFGSLSDIIGRKKAIAICLFLFSVFTFLSGFAPNADIFLTLRIVAALGLGGVMPILVAVMAEYSPKKKRALTVAIMYCGYSIGAICASLIGMYLMESLGWRFLYWLSILPFLTLPFFLKQFPESVSYHLLRKQGDKIASILNKVDPDGNYQATDNFEYERFKESTKEYPIKKVFSEKRILSTLAFWVAVGCSMLVITGLTTWLPKIMLESGHGIASSLSFNLVLSVGQITGSIFGGILVGRIGHRRVLISMFFIGALSFIFLSLTSNSLLLYLLIALTGACTVGTQNLVNPYISEFYPREIRATGLSIAVGVGRIGGILAPVAIALLLTTNLTPQHAFMAFAIPSLLGAIAFIIVQEKYASFDQVIQPEEQRTA</sequence>
<evidence type="ECO:0000256" key="2">
    <source>
        <dbReference type="ARBA" id="ARBA00022448"/>
    </source>
</evidence>
<dbReference type="GO" id="GO:0005886">
    <property type="term" value="C:plasma membrane"/>
    <property type="evidence" value="ECO:0007669"/>
    <property type="project" value="UniProtKB-SubCell"/>
</dbReference>
<dbReference type="Proteomes" id="UP000257143">
    <property type="component" value="Unassembled WGS sequence"/>
</dbReference>
<evidence type="ECO:0000313" key="9">
    <source>
        <dbReference type="Proteomes" id="UP000257143"/>
    </source>
</evidence>
<dbReference type="RefSeq" id="WP_115773566.1">
    <property type="nucleotide sequence ID" value="NZ_PIOC01000017.1"/>
</dbReference>
<feature type="transmembrane region" description="Helical" evidence="6">
    <location>
        <begin position="88"/>
        <end position="105"/>
    </location>
</feature>
<dbReference type="OrthoDB" id="9787026at2"/>
<evidence type="ECO:0000256" key="5">
    <source>
        <dbReference type="ARBA" id="ARBA00023136"/>
    </source>
</evidence>
<evidence type="ECO:0000256" key="3">
    <source>
        <dbReference type="ARBA" id="ARBA00022692"/>
    </source>
</evidence>
<feature type="transmembrane region" description="Helical" evidence="6">
    <location>
        <begin position="174"/>
        <end position="192"/>
    </location>
</feature>
<feature type="transmembrane region" description="Helical" evidence="6">
    <location>
        <begin position="145"/>
        <end position="168"/>
    </location>
</feature>
<gene>
    <name evidence="8" type="ORF">CWR48_12495</name>
</gene>
<keyword evidence="9" id="KW-1185">Reference proteome</keyword>
<evidence type="ECO:0000256" key="4">
    <source>
        <dbReference type="ARBA" id="ARBA00022989"/>
    </source>
</evidence>
<feature type="transmembrane region" description="Helical" evidence="6">
    <location>
        <begin position="253"/>
        <end position="276"/>
    </location>
</feature>
<name>A0A3D8PS44_9BACI</name>
<evidence type="ECO:0000256" key="1">
    <source>
        <dbReference type="ARBA" id="ARBA00004651"/>
    </source>
</evidence>
<dbReference type="CDD" id="cd17365">
    <property type="entry name" value="MFS_PcaK_like"/>
    <property type="match status" value="1"/>
</dbReference>
<dbReference type="SUPFAM" id="SSF103473">
    <property type="entry name" value="MFS general substrate transporter"/>
    <property type="match status" value="1"/>
</dbReference>
<protein>
    <submittedName>
        <fullName evidence="8">MFS transporter</fullName>
    </submittedName>
</protein>
<proteinExistence type="predicted"/>
<dbReference type="GO" id="GO:0046943">
    <property type="term" value="F:carboxylic acid transmembrane transporter activity"/>
    <property type="evidence" value="ECO:0007669"/>
    <property type="project" value="TreeGrafter"/>
</dbReference>
<dbReference type="Pfam" id="PF07690">
    <property type="entry name" value="MFS_1"/>
    <property type="match status" value="1"/>
</dbReference>
<feature type="transmembrane region" description="Helical" evidence="6">
    <location>
        <begin position="296"/>
        <end position="314"/>
    </location>
</feature>